<evidence type="ECO:0000256" key="1">
    <source>
        <dbReference type="RuleBase" id="RU369095"/>
    </source>
</evidence>
<protein>
    <recommendedName>
        <fullName evidence="1">YTH domain-containing family protein</fullName>
    </recommendedName>
</protein>
<dbReference type="GO" id="GO:0003729">
    <property type="term" value="F:mRNA binding"/>
    <property type="evidence" value="ECO:0007669"/>
    <property type="project" value="UniProtKB-UniRule"/>
</dbReference>
<dbReference type="GO" id="GO:0061157">
    <property type="term" value="P:mRNA destabilization"/>
    <property type="evidence" value="ECO:0007669"/>
    <property type="project" value="TreeGrafter"/>
</dbReference>
<dbReference type="GO" id="GO:0005737">
    <property type="term" value="C:cytoplasm"/>
    <property type="evidence" value="ECO:0007669"/>
    <property type="project" value="TreeGrafter"/>
</dbReference>
<dbReference type="Gene3D" id="3.10.590.10">
    <property type="entry name" value="ph1033 like domains"/>
    <property type="match status" value="1"/>
</dbReference>
<proteinExistence type="inferred from homology"/>
<reference evidence="4" key="1">
    <citation type="journal article" date="2015" name="Nat. Genet.">
        <title>The pineapple genome and the evolution of CAM photosynthesis.</title>
        <authorList>
            <person name="Ming R."/>
            <person name="VanBuren R."/>
            <person name="Wai C.M."/>
            <person name="Tang H."/>
            <person name="Schatz M.C."/>
            <person name="Bowers J.E."/>
            <person name="Lyons E."/>
            <person name="Wang M.L."/>
            <person name="Chen J."/>
            <person name="Biggers E."/>
            <person name="Zhang J."/>
            <person name="Huang L."/>
            <person name="Zhang L."/>
            <person name="Miao W."/>
            <person name="Zhang J."/>
            <person name="Ye Z."/>
            <person name="Miao C."/>
            <person name="Lin Z."/>
            <person name="Wang H."/>
            <person name="Zhou H."/>
            <person name="Yim W.C."/>
            <person name="Priest H.D."/>
            <person name="Zheng C."/>
            <person name="Woodhouse M."/>
            <person name="Edger P.P."/>
            <person name="Guyot R."/>
            <person name="Guo H.B."/>
            <person name="Guo H."/>
            <person name="Zheng G."/>
            <person name="Singh R."/>
            <person name="Sharma A."/>
            <person name="Min X."/>
            <person name="Zheng Y."/>
            <person name="Lee H."/>
            <person name="Gurtowski J."/>
            <person name="Sedlazeck F.J."/>
            <person name="Harkess A."/>
            <person name="McKain M.R."/>
            <person name="Liao Z."/>
            <person name="Fang J."/>
            <person name="Liu J."/>
            <person name="Zhang X."/>
            <person name="Zhang Q."/>
            <person name="Hu W."/>
            <person name="Qin Y."/>
            <person name="Wang K."/>
            <person name="Chen L.Y."/>
            <person name="Shirley N."/>
            <person name="Lin Y.R."/>
            <person name="Liu L.Y."/>
            <person name="Hernandez A.G."/>
            <person name="Wright C.L."/>
            <person name="Bulone V."/>
            <person name="Tuskan G.A."/>
            <person name="Heath K."/>
            <person name="Zee F."/>
            <person name="Moore P.H."/>
            <person name="Sunkar R."/>
            <person name="Leebens-Mack J.H."/>
            <person name="Mockler T."/>
            <person name="Bennetzen J.L."/>
            <person name="Freeling M."/>
            <person name="Sankoff D."/>
            <person name="Paterson A.H."/>
            <person name="Zhu X."/>
            <person name="Yang X."/>
            <person name="Smith J.A."/>
            <person name="Cushman J.C."/>
            <person name="Paull R.E."/>
            <person name="Yu Q."/>
        </authorList>
    </citation>
    <scope>NUCLEOTIDE SEQUENCE [LARGE SCALE GENOMIC DNA]</scope>
    <source>
        <strain evidence="4">cv. F153</strain>
    </source>
</reference>
<dbReference type="PROSITE" id="PS50882">
    <property type="entry name" value="YTH"/>
    <property type="match status" value="1"/>
</dbReference>
<dbReference type="GO" id="GO:1990247">
    <property type="term" value="F:N6-methyladenosine-containing RNA reader activity"/>
    <property type="evidence" value="ECO:0007669"/>
    <property type="project" value="UniProtKB-UniRule"/>
</dbReference>
<comment type="function">
    <text evidence="1">Specifically recognizes and binds N6-methyladenosine (m6A)-containing RNAs, and regulates mRNA stability. M6A is a modification present at internal sites of mRNAs and some non-coding RNAs and plays a role in mRNA stability and processing.</text>
</comment>
<sequence length="567" mass="63014">MATDQIDSMQSLEPSKVESEKEPTTAENCKEQPLHDKGAKAMAPSDLSRDVQNYFGYTNEGGEHGAVAYAPNSYAPQPQMFFSGGHENPAVGREEFHHNLYSDGLEVGPNGFYDENSPFMFHTGYGYSPHIPYGPYSPVMPPLPLVNGDIHTYSAQSIPFSEPYYPQQPIPPTMPYLSYPASIWESGANPPVDPRAAFTPDSLNTSSLLFQQITGFPLSYDWLSQDGSGSVNPFSPLAVPPQHIGAPGPFSQSNIPLPHAMNQRPVVFGSPNSSCDAVHSYGEPSPNVGANNRRLAPANKSKKQENGSASPISCNGCLDFLHELNRGPRASRPKKQATEENSSLENKNEEAYLGLSRELFITEYKVAMFFVIKSFSEDNIHKSIKYGVWASTPSGNKKLDSAYHGAKERGDPCPVFLYFSVNASGHFCGVAEMIGPVDFEKSVDFWQQNRWSGCFPVKWRIVKDVPNNLFRHIVLENNDNKPVSNSRDTQEVNLEQGLEMLNIFKNHKDETSILDDFGFYDKREKAILEYKQKQKREAVSTEAINRISENFSRAIQIGESNNAENTD</sequence>
<name>A0A6P5FW15_ANACO</name>
<dbReference type="Pfam" id="PF04146">
    <property type="entry name" value="YTH"/>
    <property type="match status" value="1"/>
</dbReference>
<comment type="similarity">
    <text evidence="1">Belongs to the YTHDF family.</text>
</comment>
<evidence type="ECO:0000313" key="5">
    <source>
        <dbReference type="RefSeq" id="XP_020100179.1"/>
    </source>
</evidence>
<dbReference type="OrthoDB" id="306690at2759"/>
<dbReference type="PANTHER" id="PTHR12357">
    <property type="entry name" value="YTH YT521-B HOMOLOGY DOMAIN-CONTAINING"/>
    <property type="match status" value="1"/>
</dbReference>
<keyword evidence="1" id="KW-0694">RNA-binding</keyword>
<feature type="region of interest" description="Disordered" evidence="2">
    <location>
        <begin position="327"/>
        <end position="347"/>
    </location>
</feature>
<accession>A0A6P5FW15</accession>
<dbReference type="InterPro" id="IPR045168">
    <property type="entry name" value="YTH_prot"/>
</dbReference>
<feature type="compositionally biased region" description="Polar residues" evidence="2">
    <location>
        <begin position="1"/>
        <end position="13"/>
    </location>
</feature>
<dbReference type="GeneID" id="109718380"/>
<feature type="domain" description="YTH" evidence="3">
    <location>
        <begin position="367"/>
        <end position="504"/>
    </location>
</feature>
<gene>
    <name evidence="5" type="primary">LOC109718380</name>
</gene>
<dbReference type="RefSeq" id="XP_020100179.1">
    <property type="nucleotide sequence ID" value="XM_020244590.1"/>
</dbReference>
<dbReference type="CDD" id="cd21134">
    <property type="entry name" value="YTH"/>
    <property type="match status" value="1"/>
</dbReference>
<evidence type="ECO:0000259" key="3">
    <source>
        <dbReference type="PROSITE" id="PS50882"/>
    </source>
</evidence>
<feature type="region of interest" description="Disordered" evidence="2">
    <location>
        <begin position="278"/>
        <end position="310"/>
    </location>
</feature>
<feature type="compositionally biased region" description="Basic and acidic residues" evidence="2">
    <location>
        <begin position="15"/>
        <end position="39"/>
    </location>
</feature>
<dbReference type="Proteomes" id="UP000515123">
    <property type="component" value="Linkage group 12"/>
</dbReference>
<evidence type="ECO:0000313" key="4">
    <source>
        <dbReference type="Proteomes" id="UP000515123"/>
    </source>
</evidence>
<dbReference type="AlphaFoldDB" id="A0A6P5FW15"/>
<keyword evidence="4" id="KW-1185">Reference proteome</keyword>
<dbReference type="InterPro" id="IPR007275">
    <property type="entry name" value="YTH_domain"/>
</dbReference>
<reference evidence="5" key="2">
    <citation type="submission" date="2025-08" db="UniProtKB">
        <authorList>
            <consortium name="RefSeq"/>
        </authorList>
    </citation>
    <scope>IDENTIFICATION</scope>
    <source>
        <tissue evidence="5">Leaf</tissue>
    </source>
</reference>
<feature type="region of interest" description="Disordered" evidence="2">
    <location>
        <begin position="1"/>
        <end position="45"/>
    </location>
</feature>
<dbReference type="PANTHER" id="PTHR12357:SF89">
    <property type="entry name" value="YTH DOMAIN-CONTAINING FAMILY PROTEIN"/>
    <property type="match status" value="1"/>
</dbReference>
<organism evidence="4 5">
    <name type="scientific">Ananas comosus</name>
    <name type="common">Pineapple</name>
    <name type="synonym">Ananas ananas</name>
    <dbReference type="NCBI Taxonomy" id="4615"/>
    <lineage>
        <taxon>Eukaryota</taxon>
        <taxon>Viridiplantae</taxon>
        <taxon>Streptophyta</taxon>
        <taxon>Embryophyta</taxon>
        <taxon>Tracheophyta</taxon>
        <taxon>Spermatophyta</taxon>
        <taxon>Magnoliopsida</taxon>
        <taxon>Liliopsida</taxon>
        <taxon>Poales</taxon>
        <taxon>Bromeliaceae</taxon>
        <taxon>Bromelioideae</taxon>
        <taxon>Ananas</taxon>
    </lineage>
</organism>
<evidence type="ECO:0000256" key="2">
    <source>
        <dbReference type="SAM" id="MobiDB-lite"/>
    </source>
</evidence>